<dbReference type="Proteomes" id="UP000289703">
    <property type="component" value="Unassembled WGS sequence"/>
</dbReference>
<evidence type="ECO:0000313" key="12">
    <source>
        <dbReference type="EMBL" id="RXQ95119.1"/>
    </source>
</evidence>
<proteinExistence type="inferred from homology"/>
<dbReference type="InterPro" id="IPR007197">
    <property type="entry name" value="rSAM"/>
</dbReference>
<reference evidence="12 13" key="1">
    <citation type="submission" date="2019-01" db="EMBL/GenBank/DDBJ databases">
        <title>Ancylomarina salipaludis sp. nov., isolated from a salt marsh.</title>
        <authorList>
            <person name="Yoon J.-H."/>
        </authorList>
    </citation>
    <scope>NUCLEOTIDE SEQUENCE [LARGE SCALE GENOMIC DNA]</scope>
    <source>
        <strain evidence="12 13">SHSM-M15</strain>
    </source>
</reference>
<dbReference type="NCBIfam" id="TIGR00539">
    <property type="entry name" value="hemN_rel"/>
    <property type="match status" value="1"/>
</dbReference>
<dbReference type="GO" id="GO:0005737">
    <property type="term" value="C:cytoplasm"/>
    <property type="evidence" value="ECO:0007669"/>
    <property type="project" value="UniProtKB-SubCell"/>
</dbReference>
<dbReference type="SFLD" id="SFLDS00029">
    <property type="entry name" value="Radical_SAM"/>
    <property type="match status" value="1"/>
</dbReference>
<keyword evidence="5 10" id="KW-0949">S-adenosyl-L-methionine</keyword>
<dbReference type="GO" id="GO:0006779">
    <property type="term" value="P:porphyrin-containing compound biosynthetic process"/>
    <property type="evidence" value="ECO:0007669"/>
    <property type="project" value="InterPro"/>
</dbReference>
<evidence type="ECO:0000256" key="2">
    <source>
        <dbReference type="ARBA" id="ARBA00006100"/>
    </source>
</evidence>
<comment type="similarity">
    <text evidence="2">Belongs to the anaerobic coproporphyrinogen-III oxidase family. HemW subfamily.</text>
</comment>
<sequence length="377" mass="43868">MSGIYFHIPFCKQLCHYCAFHKSISLQAKARMLSCLKKELNDRKNYLTGNKIDSIYFGGGTPSVYSPEEIQSLILEVGRHFIINDNSEITLEANPDDLTHDYLKALKDTSVNRLSVGIQSFHDEDLILMNRRHSGQQAFDAIKRAQTYGFDNISVDQIYGVPGLSLKKWEENLKKVFELNIQHISSYHLMYDPNTVFTHKLKKGIIKEVDEEVSLAQYKHLISEAKKHGFLHYEISNFSQSGFESRHNSSYWQQKMYLGLGPSAHSYNLNRREWNISDNLKYMKAIEEGGAYSECEELSFNDKFNDYVLTSLRTMWGLDLELVKNEFGEFYHQYCLEKANKFIQSEDVRIEKKHIILTDKGVFISNDVMSDFFYIEE</sequence>
<name>A0A4Q1JN48_9BACT</name>
<dbReference type="OrthoDB" id="9808022at2"/>
<keyword evidence="6 10" id="KW-0479">Metal-binding</keyword>
<evidence type="ECO:0000256" key="9">
    <source>
        <dbReference type="ARBA" id="ARBA00023186"/>
    </source>
</evidence>
<dbReference type="GO" id="GO:0051539">
    <property type="term" value="F:4 iron, 4 sulfur cluster binding"/>
    <property type="evidence" value="ECO:0007669"/>
    <property type="project" value="UniProtKB-UniRule"/>
</dbReference>
<keyword evidence="10" id="KW-0004">4Fe-4S</keyword>
<comment type="caution">
    <text evidence="12">The sequence shown here is derived from an EMBL/GenBank/DDBJ whole genome shotgun (WGS) entry which is preliminary data.</text>
</comment>
<keyword evidence="7 10" id="KW-0408">Iron</keyword>
<dbReference type="RefSeq" id="WP_129254277.1">
    <property type="nucleotide sequence ID" value="NZ_SAXA01000006.1"/>
</dbReference>
<evidence type="ECO:0000256" key="8">
    <source>
        <dbReference type="ARBA" id="ARBA00023014"/>
    </source>
</evidence>
<keyword evidence="4 10" id="KW-0349">Heme</keyword>
<keyword evidence="13" id="KW-1185">Reference proteome</keyword>
<dbReference type="EMBL" id="SAXA01000006">
    <property type="protein sequence ID" value="RXQ95119.1"/>
    <property type="molecule type" value="Genomic_DNA"/>
</dbReference>
<protein>
    <recommendedName>
        <fullName evidence="3 10">Heme chaperone HemW</fullName>
    </recommendedName>
</protein>
<evidence type="ECO:0000256" key="10">
    <source>
        <dbReference type="RuleBase" id="RU364116"/>
    </source>
</evidence>
<evidence type="ECO:0000256" key="7">
    <source>
        <dbReference type="ARBA" id="ARBA00023004"/>
    </source>
</evidence>
<dbReference type="InterPro" id="IPR004559">
    <property type="entry name" value="HemW-like"/>
</dbReference>
<keyword evidence="10" id="KW-0963">Cytoplasm</keyword>
<dbReference type="SUPFAM" id="SSF102114">
    <property type="entry name" value="Radical SAM enzymes"/>
    <property type="match status" value="1"/>
</dbReference>
<evidence type="ECO:0000256" key="3">
    <source>
        <dbReference type="ARBA" id="ARBA00017228"/>
    </source>
</evidence>
<dbReference type="InterPro" id="IPR058240">
    <property type="entry name" value="rSAM_sf"/>
</dbReference>
<dbReference type="SFLD" id="SFLDG01065">
    <property type="entry name" value="anaerobic_coproporphyrinogen-I"/>
    <property type="match status" value="1"/>
</dbReference>
<feature type="domain" description="Radical SAM core" evidence="11">
    <location>
        <begin position="1"/>
        <end position="231"/>
    </location>
</feature>
<dbReference type="AlphaFoldDB" id="A0A4Q1JN48"/>
<evidence type="ECO:0000313" key="13">
    <source>
        <dbReference type="Proteomes" id="UP000289703"/>
    </source>
</evidence>
<evidence type="ECO:0000256" key="4">
    <source>
        <dbReference type="ARBA" id="ARBA00022617"/>
    </source>
</evidence>
<dbReference type="PANTHER" id="PTHR13932:SF5">
    <property type="entry name" value="RADICAL S-ADENOSYL METHIONINE DOMAIN-CONTAINING PROTEIN 1, MITOCHONDRIAL"/>
    <property type="match status" value="1"/>
</dbReference>
<evidence type="ECO:0000256" key="1">
    <source>
        <dbReference type="ARBA" id="ARBA00001966"/>
    </source>
</evidence>
<comment type="cofactor">
    <cofactor evidence="1">
        <name>[4Fe-4S] cluster</name>
        <dbReference type="ChEBI" id="CHEBI:49883"/>
    </cofactor>
</comment>
<accession>A0A4Q1JN48</accession>
<dbReference type="GO" id="GO:0046872">
    <property type="term" value="F:metal ion binding"/>
    <property type="evidence" value="ECO:0007669"/>
    <property type="project" value="UniProtKB-UniRule"/>
</dbReference>
<dbReference type="PROSITE" id="PS51918">
    <property type="entry name" value="RADICAL_SAM"/>
    <property type="match status" value="1"/>
</dbReference>
<keyword evidence="8 10" id="KW-0411">Iron-sulfur</keyword>
<dbReference type="Pfam" id="PF04055">
    <property type="entry name" value="Radical_SAM"/>
    <property type="match status" value="1"/>
</dbReference>
<dbReference type="SFLD" id="SFLDF00288">
    <property type="entry name" value="HemN-like__clustered_with_nucl"/>
    <property type="match status" value="1"/>
</dbReference>
<evidence type="ECO:0000259" key="11">
    <source>
        <dbReference type="PROSITE" id="PS51918"/>
    </source>
</evidence>
<organism evidence="12 13">
    <name type="scientific">Ancylomarina salipaludis</name>
    <dbReference type="NCBI Taxonomy" id="2501299"/>
    <lineage>
        <taxon>Bacteria</taxon>
        <taxon>Pseudomonadati</taxon>
        <taxon>Bacteroidota</taxon>
        <taxon>Bacteroidia</taxon>
        <taxon>Marinilabiliales</taxon>
        <taxon>Marinifilaceae</taxon>
        <taxon>Ancylomarina</taxon>
    </lineage>
</organism>
<dbReference type="InterPro" id="IPR006638">
    <property type="entry name" value="Elp3/MiaA/NifB-like_rSAM"/>
</dbReference>
<evidence type="ECO:0000256" key="6">
    <source>
        <dbReference type="ARBA" id="ARBA00022723"/>
    </source>
</evidence>
<keyword evidence="9 10" id="KW-0143">Chaperone</keyword>
<comment type="subcellular location">
    <subcellularLocation>
        <location evidence="10">Cytoplasm</location>
    </subcellularLocation>
</comment>
<dbReference type="SMART" id="SM00729">
    <property type="entry name" value="Elp3"/>
    <property type="match status" value="1"/>
</dbReference>
<dbReference type="InterPro" id="IPR013785">
    <property type="entry name" value="Aldolase_TIM"/>
</dbReference>
<dbReference type="SFLD" id="SFLDF00562">
    <property type="entry name" value="HemN-like__clustered_with_heat"/>
    <property type="match status" value="1"/>
</dbReference>
<dbReference type="PANTHER" id="PTHR13932">
    <property type="entry name" value="COPROPORPHYRINIGEN III OXIDASE"/>
    <property type="match status" value="1"/>
</dbReference>
<gene>
    <name evidence="12" type="primary">hemW</name>
    <name evidence="12" type="ORF">EO244_08710</name>
</gene>
<dbReference type="GO" id="GO:0004109">
    <property type="term" value="F:coproporphyrinogen oxidase activity"/>
    <property type="evidence" value="ECO:0007669"/>
    <property type="project" value="InterPro"/>
</dbReference>
<dbReference type="InterPro" id="IPR034505">
    <property type="entry name" value="Coproporphyrinogen-III_oxidase"/>
</dbReference>
<dbReference type="Gene3D" id="3.20.20.70">
    <property type="entry name" value="Aldolase class I"/>
    <property type="match status" value="1"/>
</dbReference>
<comment type="function">
    <text evidence="10">Probably acts as a heme chaperone, transferring heme to an unknown acceptor. Binds one molecule of heme per monomer, possibly covalently. Binds 1 [4Fe-4S] cluster. The cluster is coordinated with 3 cysteines and an exchangeable S-adenosyl-L-methionine.</text>
</comment>
<evidence type="ECO:0000256" key="5">
    <source>
        <dbReference type="ARBA" id="ARBA00022691"/>
    </source>
</evidence>